<dbReference type="EMBL" id="CP118246">
    <property type="protein sequence ID" value="WDR03040.1"/>
    <property type="molecule type" value="Genomic_DNA"/>
</dbReference>
<sequence length="69" mass="7901">MSQSNRKLLGIVLILVSIAVWLGLGTWVYLGLLQEMPWWVHIPYFCVAGLGWLYPAMVLIRWMAKPDNA</sequence>
<reference evidence="2 3" key="1">
    <citation type="submission" date="2023-02" db="EMBL/GenBank/DDBJ databases">
        <title>Devosia algicola sp. nov., isolated from the phycosphere of marine algae.</title>
        <authorList>
            <person name="Kim J.M."/>
            <person name="Lee J.K."/>
            <person name="Choi B.J."/>
            <person name="Bayburt H."/>
            <person name="Jeon C.O."/>
        </authorList>
    </citation>
    <scope>NUCLEOTIDE SEQUENCE [LARGE SCALE GENOMIC DNA]</scope>
    <source>
        <strain evidence="2 3">G20-9</strain>
    </source>
</reference>
<dbReference type="InterPro" id="IPR021265">
    <property type="entry name" value="DUF2842"/>
</dbReference>
<evidence type="ECO:0000256" key="1">
    <source>
        <dbReference type="SAM" id="Phobius"/>
    </source>
</evidence>
<feature type="transmembrane region" description="Helical" evidence="1">
    <location>
        <begin position="7"/>
        <end position="30"/>
    </location>
</feature>
<keyword evidence="1" id="KW-0812">Transmembrane</keyword>
<organism evidence="2 3">
    <name type="scientific">Devosia algicola</name>
    <dbReference type="NCBI Taxonomy" id="3026418"/>
    <lineage>
        <taxon>Bacteria</taxon>
        <taxon>Pseudomonadati</taxon>
        <taxon>Pseudomonadota</taxon>
        <taxon>Alphaproteobacteria</taxon>
        <taxon>Hyphomicrobiales</taxon>
        <taxon>Devosiaceae</taxon>
        <taxon>Devosia</taxon>
    </lineage>
</organism>
<accession>A0ABY7YPP5</accession>
<evidence type="ECO:0000313" key="2">
    <source>
        <dbReference type="EMBL" id="WDR03040.1"/>
    </source>
</evidence>
<gene>
    <name evidence="2" type="ORF">PSQ19_02190</name>
</gene>
<dbReference type="Proteomes" id="UP001220530">
    <property type="component" value="Chromosome"/>
</dbReference>
<keyword evidence="3" id="KW-1185">Reference proteome</keyword>
<keyword evidence="1" id="KW-0472">Membrane</keyword>
<dbReference type="Pfam" id="PF11003">
    <property type="entry name" value="DUF2842"/>
    <property type="match status" value="1"/>
</dbReference>
<keyword evidence="1" id="KW-1133">Transmembrane helix</keyword>
<evidence type="ECO:0000313" key="3">
    <source>
        <dbReference type="Proteomes" id="UP001220530"/>
    </source>
</evidence>
<protein>
    <submittedName>
        <fullName evidence="2">DUF2842 domain-containing protein</fullName>
    </submittedName>
</protein>
<name>A0ABY7YPP5_9HYPH</name>
<dbReference type="RefSeq" id="WP_282219442.1">
    <property type="nucleotide sequence ID" value="NZ_CP118246.1"/>
</dbReference>
<proteinExistence type="predicted"/>
<feature type="transmembrane region" description="Helical" evidence="1">
    <location>
        <begin position="42"/>
        <end position="64"/>
    </location>
</feature>